<dbReference type="InterPro" id="IPR041118">
    <property type="entry name" value="Rx_N"/>
</dbReference>
<dbReference type="Gene3D" id="1.10.8.430">
    <property type="entry name" value="Helical domain of apoptotic protease-activating factors"/>
    <property type="match status" value="1"/>
</dbReference>
<feature type="domain" description="Disease resistance R13L4/SHOC-2-like LRR" evidence="10">
    <location>
        <begin position="574"/>
        <end position="900"/>
    </location>
</feature>
<feature type="domain" description="NB-ARC" evidence="7">
    <location>
        <begin position="168"/>
        <end position="347"/>
    </location>
</feature>
<dbReference type="Gene3D" id="3.40.50.300">
    <property type="entry name" value="P-loop containing nucleotide triphosphate hydrolases"/>
    <property type="match status" value="1"/>
</dbReference>
<dbReference type="FunFam" id="3.40.50.300:FF:001091">
    <property type="entry name" value="Probable disease resistance protein At1g61300"/>
    <property type="match status" value="1"/>
</dbReference>
<keyword evidence="5" id="KW-0611">Plant defense</keyword>
<proteinExistence type="inferred from homology"/>
<dbReference type="InterPro" id="IPR032675">
    <property type="entry name" value="LRR_dom_sf"/>
</dbReference>
<protein>
    <recommendedName>
        <fullName evidence="13">Disease resistance protein RPM1-like</fullName>
    </recommendedName>
</protein>
<dbReference type="AlphaFoldDB" id="A0ABC8SFD3"/>
<dbReference type="InterPro" id="IPR036388">
    <property type="entry name" value="WH-like_DNA-bd_sf"/>
</dbReference>
<dbReference type="InterPro" id="IPR044974">
    <property type="entry name" value="Disease_R_plants"/>
</dbReference>
<dbReference type="Gene3D" id="1.20.5.4130">
    <property type="match status" value="1"/>
</dbReference>
<keyword evidence="12" id="KW-1185">Reference proteome</keyword>
<evidence type="ECO:0000259" key="9">
    <source>
        <dbReference type="Pfam" id="PF23559"/>
    </source>
</evidence>
<evidence type="ECO:0000313" key="12">
    <source>
        <dbReference type="Proteomes" id="UP001642360"/>
    </source>
</evidence>
<dbReference type="SMART" id="SM00369">
    <property type="entry name" value="LRR_TYP"/>
    <property type="match status" value="3"/>
</dbReference>
<dbReference type="Proteomes" id="UP001642360">
    <property type="component" value="Unassembled WGS sequence"/>
</dbReference>
<dbReference type="InterPro" id="IPR055414">
    <property type="entry name" value="LRR_R13L4/SHOC2-like"/>
</dbReference>
<dbReference type="Pfam" id="PF23559">
    <property type="entry name" value="WHD_DRP"/>
    <property type="match status" value="2"/>
</dbReference>
<dbReference type="PANTHER" id="PTHR23155:SF1205">
    <property type="entry name" value="DISEASE RESISTANCE PROTEIN RPM1"/>
    <property type="match status" value="1"/>
</dbReference>
<dbReference type="InterPro" id="IPR003591">
    <property type="entry name" value="Leu-rich_rpt_typical-subtyp"/>
</dbReference>
<keyword evidence="6" id="KW-0067">ATP-binding</keyword>
<dbReference type="GO" id="GO:0051607">
    <property type="term" value="P:defense response to virus"/>
    <property type="evidence" value="ECO:0007669"/>
    <property type="project" value="UniProtKB-ARBA"/>
</dbReference>
<evidence type="ECO:0000256" key="4">
    <source>
        <dbReference type="ARBA" id="ARBA00022741"/>
    </source>
</evidence>
<reference evidence="11 12" key="1">
    <citation type="submission" date="2024-02" db="EMBL/GenBank/DDBJ databases">
        <authorList>
            <person name="Vignale AGUSTIN F."/>
            <person name="Sosa J E."/>
            <person name="Modenutti C."/>
        </authorList>
    </citation>
    <scope>NUCLEOTIDE SEQUENCE [LARGE SCALE GENOMIC DNA]</scope>
</reference>
<feature type="domain" description="Disease resistance N-terminal" evidence="8">
    <location>
        <begin position="5"/>
        <end position="93"/>
    </location>
</feature>
<evidence type="ECO:0000256" key="5">
    <source>
        <dbReference type="ARBA" id="ARBA00022821"/>
    </source>
</evidence>
<evidence type="ECO:0000256" key="1">
    <source>
        <dbReference type="ARBA" id="ARBA00008894"/>
    </source>
</evidence>
<keyword evidence="3" id="KW-0677">Repeat</keyword>
<evidence type="ECO:0008006" key="13">
    <source>
        <dbReference type="Google" id="ProtNLM"/>
    </source>
</evidence>
<feature type="domain" description="Disease resistance protein winged helix" evidence="9">
    <location>
        <begin position="433"/>
        <end position="483"/>
    </location>
</feature>
<keyword evidence="4" id="KW-0547">Nucleotide-binding</keyword>
<evidence type="ECO:0000259" key="10">
    <source>
        <dbReference type="Pfam" id="PF23598"/>
    </source>
</evidence>
<dbReference type="InterPro" id="IPR027417">
    <property type="entry name" value="P-loop_NTPase"/>
</dbReference>
<sequence>MVKLAVSFLLDQLKPFLLEEARLLGGVREEFVDIKDELKQMQAFLRVADVRKETDPQLKVWVEQVQDVAFDTEDVLDEFMLQFGHARGDGFQGFLRKIACSIKNLKARHQIASELQKIKSRVDNISKVNSGRYQITEQGSSSTFICTTGNDGRGNALLIEESELVGIEKPKQQLITWVLGGDSRLRVVSVVGMGGSGKTTLVKKVFDDNHVKTQFQSHAWITVSESFNLVELLKKMISQLHDEIRQDPPRRMESMNDNELKVVIKEFLHERRYVVVLDDVWTIEAWEAIKYVFPNNNCKSCLLLTTRMHDVASTSSSDFHGDHIHHMKALSDEESWALFCKKTFNDTCCPRQLEEYSRKILRKCEGLPLAIVVIGGVLASKDKSTIKEWEMINCSLGDELENNDKFERIKKILYLSYNDLPYYLKNCFLYLGIFPEDYEIDISGLIRQWTTLRLVQGRETKTVEEVAMGYFNELLNRSLIQLQWTEPKMIEELADDYFNEVLSGSLIQRLDTKWEGSPRTCHIHDLLREILMPKLREQNIIIVASGQDIRWPDKARGLAIHNLEDVKENKCLRQLRSLAIFGRMDSGRNTSLFSRLIDGCKYLKVLDLSYSWMGTFPDGVCKLLHLRYLSMRATWLRAIPKSIQKLRNLETLDLRYCNVNELPVNIGELRKLRYLLLGWGKIRESRCKAPMNIGNLSSLQKLGTIDADESNGNIIMGEVGKLTQLKTLYITGLRREDGMTLCSSLAKLSKLRSLTVRSVFKGHEFLDLLSLSSCPPFLQKLQLIGQLENVPRWILSLQSLVRLQLGESKLRDDQIQCLQDLPNLLQLELNFACVGESLFFKVGGFQRLKILKLYNLQELRWVRVEQGAMPNLEMLYLRYCPLEKVPVGIEHLTKLQLLDLSYMSDSFIKKLSNRGKEGGIYKKIAHISEIHIKIIKNGAREEFYLQ</sequence>
<dbReference type="SUPFAM" id="SSF52540">
    <property type="entry name" value="P-loop containing nucleoside triphosphate hydrolases"/>
    <property type="match status" value="1"/>
</dbReference>
<evidence type="ECO:0000259" key="8">
    <source>
        <dbReference type="Pfam" id="PF18052"/>
    </source>
</evidence>
<accession>A0ABC8SFD3</accession>
<evidence type="ECO:0000256" key="6">
    <source>
        <dbReference type="ARBA" id="ARBA00022840"/>
    </source>
</evidence>
<dbReference type="InterPro" id="IPR038005">
    <property type="entry name" value="RX-like_CC"/>
</dbReference>
<comment type="caution">
    <text evidence="11">The sequence shown here is derived from an EMBL/GenBank/DDBJ whole genome shotgun (WGS) entry which is preliminary data.</text>
</comment>
<evidence type="ECO:0000256" key="2">
    <source>
        <dbReference type="ARBA" id="ARBA00022614"/>
    </source>
</evidence>
<evidence type="ECO:0000259" key="7">
    <source>
        <dbReference type="Pfam" id="PF00931"/>
    </source>
</evidence>
<dbReference type="Pfam" id="PF18052">
    <property type="entry name" value="Rx_N"/>
    <property type="match status" value="1"/>
</dbReference>
<dbReference type="Pfam" id="PF23598">
    <property type="entry name" value="LRR_14"/>
    <property type="match status" value="1"/>
</dbReference>
<dbReference type="InterPro" id="IPR058922">
    <property type="entry name" value="WHD_DRP"/>
</dbReference>
<comment type="similarity">
    <text evidence="1">Belongs to the disease resistance NB-LRR family.</text>
</comment>
<name>A0ABC8SFD3_9AQUA</name>
<dbReference type="FunFam" id="1.10.10.10:FF:000322">
    <property type="entry name" value="Probable disease resistance protein At1g63360"/>
    <property type="match status" value="1"/>
</dbReference>
<feature type="domain" description="Disease resistance protein winged helix" evidence="9">
    <location>
        <begin position="486"/>
        <end position="530"/>
    </location>
</feature>
<dbReference type="GO" id="GO:0005524">
    <property type="term" value="F:ATP binding"/>
    <property type="evidence" value="ECO:0007669"/>
    <property type="project" value="UniProtKB-KW"/>
</dbReference>
<dbReference type="InterPro" id="IPR002182">
    <property type="entry name" value="NB-ARC"/>
</dbReference>
<organism evidence="11 12">
    <name type="scientific">Ilex paraguariensis</name>
    <name type="common">yerba mate</name>
    <dbReference type="NCBI Taxonomy" id="185542"/>
    <lineage>
        <taxon>Eukaryota</taxon>
        <taxon>Viridiplantae</taxon>
        <taxon>Streptophyta</taxon>
        <taxon>Embryophyta</taxon>
        <taxon>Tracheophyta</taxon>
        <taxon>Spermatophyta</taxon>
        <taxon>Magnoliopsida</taxon>
        <taxon>eudicotyledons</taxon>
        <taxon>Gunneridae</taxon>
        <taxon>Pentapetalae</taxon>
        <taxon>asterids</taxon>
        <taxon>campanulids</taxon>
        <taxon>Aquifoliales</taxon>
        <taxon>Aquifoliaceae</taxon>
        <taxon>Ilex</taxon>
    </lineage>
</organism>
<dbReference type="PANTHER" id="PTHR23155">
    <property type="entry name" value="DISEASE RESISTANCE PROTEIN RP"/>
    <property type="match status" value="1"/>
</dbReference>
<dbReference type="SUPFAM" id="SSF52058">
    <property type="entry name" value="L domain-like"/>
    <property type="match status" value="1"/>
</dbReference>
<dbReference type="Pfam" id="PF00931">
    <property type="entry name" value="NB-ARC"/>
    <property type="match status" value="1"/>
</dbReference>
<gene>
    <name evidence="11" type="ORF">ILEXP_LOCUS21483</name>
</gene>
<dbReference type="Gene3D" id="3.80.10.10">
    <property type="entry name" value="Ribonuclease Inhibitor"/>
    <property type="match status" value="1"/>
</dbReference>
<keyword evidence="2" id="KW-0433">Leucine-rich repeat</keyword>
<dbReference type="PRINTS" id="PR00364">
    <property type="entry name" value="DISEASERSIST"/>
</dbReference>
<dbReference type="InterPro" id="IPR042197">
    <property type="entry name" value="Apaf_helical"/>
</dbReference>
<dbReference type="Gene3D" id="1.10.10.10">
    <property type="entry name" value="Winged helix-like DNA-binding domain superfamily/Winged helix DNA-binding domain"/>
    <property type="match status" value="1"/>
</dbReference>
<evidence type="ECO:0000256" key="3">
    <source>
        <dbReference type="ARBA" id="ARBA00022737"/>
    </source>
</evidence>
<evidence type="ECO:0000313" key="11">
    <source>
        <dbReference type="EMBL" id="CAK9153237.1"/>
    </source>
</evidence>
<dbReference type="CDD" id="cd14798">
    <property type="entry name" value="RX-CC_like"/>
    <property type="match status" value="1"/>
</dbReference>
<dbReference type="EMBL" id="CAUOFW020002369">
    <property type="protein sequence ID" value="CAK9153237.1"/>
    <property type="molecule type" value="Genomic_DNA"/>
</dbReference>